<organism evidence="2 3">
    <name type="scientific">Acetatifactor muris</name>
    <dbReference type="NCBI Taxonomy" id="879566"/>
    <lineage>
        <taxon>Bacteria</taxon>
        <taxon>Bacillati</taxon>
        <taxon>Bacillota</taxon>
        <taxon>Clostridia</taxon>
        <taxon>Lachnospirales</taxon>
        <taxon>Lachnospiraceae</taxon>
        <taxon>Acetatifactor</taxon>
    </lineage>
</organism>
<dbReference type="InterPro" id="IPR041895">
    <property type="entry name" value="ArdA_dom1"/>
</dbReference>
<gene>
    <name evidence="2" type="ORF">AMURIS_05704</name>
</gene>
<dbReference type="Gene3D" id="1.10.10.1190">
    <property type="entry name" value="Antirestriction protein ArdA, domain 3"/>
    <property type="match status" value="1"/>
</dbReference>
<accession>A0A2K4ZR52</accession>
<sequence length="176" mass="20409">MLKIYLTNLGKYNEGELIGEWVELPCTDDELEAVKERIGISDEPDENGNYYEEWFITDYETDIHGLEVGEYDNLDELNELAETLDDLDEYEREIVEAMISEGYSLDDALDGKDDCIIYYNCEDMEDVAREYAEETGLLDSIPKNLQSYFDFEAYGRDMSFEGHFVFTDKGNCVQIL</sequence>
<evidence type="ECO:0000256" key="1">
    <source>
        <dbReference type="SAM" id="Coils"/>
    </source>
</evidence>
<proteinExistence type="predicted"/>
<dbReference type="AlphaFoldDB" id="A0A2K4ZR52"/>
<dbReference type="Proteomes" id="UP000236311">
    <property type="component" value="Unassembled WGS sequence"/>
</dbReference>
<keyword evidence="1" id="KW-0175">Coiled coil</keyword>
<dbReference type="EMBL" id="OFSM01000106">
    <property type="protein sequence ID" value="SOY32936.1"/>
    <property type="molecule type" value="Genomic_DNA"/>
</dbReference>
<dbReference type="InterPro" id="IPR009899">
    <property type="entry name" value="ArdA"/>
</dbReference>
<dbReference type="Pfam" id="PF07275">
    <property type="entry name" value="ArdA"/>
    <property type="match status" value="1"/>
</dbReference>
<protein>
    <submittedName>
        <fullName evidence="2">Antirestriction protein (ArdA)</fullName>
    </submittedName>
</protein>
<reference evidence="2 3" key="1">
    <citation type="submission" date="2018-01" db="EMBL/GenBank/DDBJ databases">
        <authorList>
            <person name="Gaut B.S."/>
            <person name="Morton B.R."/>
            <person name="Clegg M.T."/>
            <person name="Duvall M.R."/>
        </authorList>
    </citation>
    <scope>NUCLEOTIDE SEQUENCE [LARGE SCALE GENOMIC DNA]</scope>
    <source>
        <strain evidence="2">GP69</strain>
    </source>
</reference>
<name>A0A2K4ZR52_9FIRM</name>
<feature type="coiled-coil region" evidence="1">
    <location>
        <begin position="73"/>
        <end position="100"/>
    </location>
</feature>
<keyword evidence="3" id="KW-1185">Reference proteome</keyword>
<evidence type="ECO:0000313" key="2">
    <source>
        <dbReference type="EMBL" id="SOY32936.1"/>
    </source>
</evidence>
<dbReference type="RefSeq" id="WP_242982662.1">
    <property type="nucleotide sequence ID" value="NZ_JANJZD010000089.1"/>
</dbReference>
<evidence type="ECO:0000313" key="3">
    <source>
        <dbReference type="Proteomes" id="UP000236311"/>
    </source>
</evidence>
<dbReference type="Gene3D" id="3.10.20.480">
    <property type="entry name" value="Antirestriction protein ArdA, domain 1"/>
    <property type="match status" value="1"/>
</dbReference>
<dbReference type="InterPro" id="IPR041893">
    <property type="entry name" value="ArdA_dom3"/>
</dbReference>